<proteinExistence type="predicted"/>
<evidence type="ECO:0000259" key="1">
    <source>
        <dbReference type="PROSITE" id="PS50222"/>
    </source>
</evidence>
<dbReference type="PROSITE" id="PS00018">
    <property type="entry name" value="EF_HAND_1"/>
    <property type="match status" value="1"/>
</dbReference>
<organism evidence="2">
    <name type="scientific">Hemiselmis andersenii</name>
    <name type="common">Cryptophyte alga</name>
    <dbReference type="NCBI Taxonomy" id="464988"/>
    <lineage>
        <taxon>Eukaryota</taxon>
        <taxon>Cryptophyceae</taxon>
        <taxon>Cryptomonadales</taxon>
        <taxon>Hemiselmidaceae</taxon>
        <taxon>Hemiselmis</taxon>
    </lineage>
</organism>
<evidence type="ECO:0000313" key="2">
    <source>
        <dbReference type="EMBL" id="CAD8974671.1"/>
    </source>
</evidence>
<dbReference type="GO" id="GO:0005509">
    <property type="term" value="F:calcium ion binding"/>
    <property type="evidence" value="ECO:0007669"/>
    <property type="project" value="InterPro"/>
</dbReference>
<dbReference type="EMBL" id="HBFX01042657">
    <property type="protein sequence ID" value="CAD8974671.1"/>
    <property type="molecule type" value="Transcribed_RNA"/>
</dbReference>
<reference evidence="2" key="1">
    <citation type="submission" date="2021-01" db="EMBL/GenBank/DDBJ databases">
        <authorList>
            <person name="Corre E."/>
            <person name="Pelletier E."/>
            <person name="Niang G."/>
            <person name="Scheremetjew M."/>
            <person name="Finn R."/>
            <person name="Kale V."/>
            <person name="Holt S."/>
            <person name="Cochrane G."/>
            <person name="Meng A."/>
            <person name="Brown T."/>
            <person name="Cohen L."/>
        </authorList>
    </citation>
    <scope>NUCLEOTIDE SEQUENCE</scope>
    <source>
        <strain evidence="2">CCMP644</strain>
    </source>
</reference>
<dbReference type="AlphaFoldDB" id="A0A6T8NAS5"/>
<protein>
    <recommendedName>
        <fullName evidence="1">EF-hand domain-containing protein</fullName>
    </recommendedName>
</protein>
<name>A0A6T8NAS5_HEMAN</name>
<feature type="domain" description="EF-hand" evidence="1">
    <location>
        <begin position="62"/>
        <end position="86"/>
    </location>
</feature>
<accession>A0A6T8NAS5</accession>
<dbReference type="InterPro" id="IPR002048">
    <property type="entry name" value="EF_hand_dom"/>
</dbReference>
<sequence>MGAGASSASNVQYDDTAKRHSLAEFKRLCPEGQDHLVLSQIRKLQSIEGAPMDMLHLPTLFVLDSDRDGRVTFDELVEFAKLCARKSKDFGSHEFQMQMQGYCTLHMFDAVSSEGGVREFVAWFEALFSEDVPYKTFEDYPGVDFTTRDCVHEIHEVTQMDEDYGCSVQRFFDQAQRTGEEKGIMSILDERLDELIPVSVVRLFAKAYVDGFLRLMSDLHFKPEPPAR</sequence>
<gene>
    <name evidence="2" type="ORF">HAND00432_LOCUS25673</name>
</gene>
<dbReference type="InterPro" id="IPR018247">
    <property type="entry name" value="EF_Hand_1_Ca_BS"/>
</dbReference>
<dbReference type="PROSITE" id="PS50222">
    <property type="entry name" value="EF_HAND_2"/>
    <property type="match status" value="1"/>
</dbReference>